<dbReference type="CDD" id="cd00158">
    <property type="entry name" value="RHOD"/>
    <property type="match status" value="1"/>
</dbReference>
<proteinExistence type="predicted"/>
<sequence length="256" mass="28997">MVGRGRRAGGRGAAGVMVPVLPRVGGHRHLRRTGSSTVSALPPEGGGREREVDLESLLRQGREESEDFVFSFDEDDVRDDLDWIDSKFEASIKPITEDEKESLAEKSKEIEAAATPRPREEEDHLESAYSESMGFKAISVQDLHDSLARGSMLLIDIRSRDEYNRYRARTFPWQSINIPFGEFSAWNRSGEFQKYKRFKLAIMCTRGEMSAQATVRLTRVYGLDGDKVRHVEGGINRWVLSGFGVEQTDLLKDKWV</sequence>
<dbReference type="SUPFAM" id="SSF52821">
    <property type="entry name" value="Rhodanese/Cell cycle control phosphatase"/>
    <property type="match status" value="1"/>
</dbReference>
<dbReference type="AlphaFoldDB" id="A0A5B8MF27"/>
<feature type="region of interest" description="Disordered" evidence="1">
    <location>
        <begin position="30"/>
        <end position="49"/>
    </location>
</feature>
<dbReference type="SMART" id="SM00450">
    <property type="entry name" value="RHOD"/>
    <property type="match status" value="1"/>
</dbReference>
<keyword evidence="4" id="KW-1185">Reference proteome</keyword>
<feature type="domain" description="Rhodanese" evidence="2">
    <location>
        <begin position="148"/>
        <end position="247"/>
    </location>
</feature>
<evidence type="ECO:0000313" key="3">
    <source>
        <dbReference type="EMBL" id="QDZ18764.1"/>
    </source>
</evidence>
<dbReference type="Pfam" id="PF00581">
    <property type="entry name" value="Rhodanese"/>
    <property type="match status" value="1"/>
</dbReference>
<organism evidence="3 4">
    <name type="scientific">Chloropicon primus</name>
    <dbReference type="NCBI Taxonomy" id="1764295"/>
    <lineage>
        <taxon>Eukaryota</taxon>
        <taxon>Viridiplantae</taxon>
        <taxon>Chlorophyta</taxon>
        <taxon>Chloropicophyceae</taxon>
        <taxon>Chloropicales</taxon>
        <taxon>Chloropicaceae</taxon>
        <taxon>Chloropicon</taxon>
    </lineage>
</organism>
<feature type="region of interest" description="Disordered" evidence="1">
    <location>
        <begin position="98"/>
        <end position="126"/>
    </location>
</feature>
<name>A0A5B8MF27_9CHLO</name>
<dbReference type="InterPro" id="IPR036873">
    <property type="entry name" value="Rhodanese-like_dom_sf"/>
</dbReference>
<reference evidence="3 4" key="1">
    <citation type="submission" date="2018-07" db="EMBL/GenBank/DDBJ databases">
        <title>The complete nuclear genome of the prasinophyte Chloropicon primus (CCMP1205).</title>
        <authorList>
            <person name="Pombert J.-F."/>
            <person name="Otis C."/>
            <person name="Turmel M."/>
            <person name="Lemieux C."/>
        </authorList>
    </citation>
    <scope>NUCLEOTIDE SEQUENCE [LARGE SCALE GENOMIC DNA]</scope>
    <source>
        <strain evidence="3 4">CCMP1205</strain>
    </source>
</reference>
<dbReference type="Proteomes" id="UP000316726">
    <property type="component" value="Chromosome 2"/>
</dbReference>
<dbReference type="OrthoDB" id="566238at2759"/>
<evidence type="ECO:0000259" key="2">
    <source>
        <dbReference type="PROSITE" id="PS50206"/>
    </source>
</evidence>
<dbReference type="EMBL" id="CP031035">
    <property type="protein sequence ID" value="QDZ18764.1"/>
    <property type="molecule type" value="Genomic_DNA"/>
</dbReference>
<gene>
    <name evidence="3" type="ORF">A3770_02p12820</name>
</gene>
<dbReference type="Gene3D" id="3.40.250.10">
    <property type="entry name" value="Rhodanese-like domain"/>
    <property type="match status" value="1"/>
</dbReference>
<accession>A0A5B8MF27</accession>
<evidence type="ECO:0000313" key="4">
    <source>
        <dbReference type="Proteomes" id="UP000316726"/>
    </source>
</evidence>
<dbReference type="PROSITE" id="PS50206">
    <property type="entry name" value="RHODANESE_3"/>
    <property type="match status" value="1"/>
</dbReference>
<protein>
    <recommendedName>
        <fullName evidence="2">Rhodanese domain-containing protein</fullName>
    </recommendedName>
</protein>
<dbReference type="InterPro" id="IPR001763">
    <property type="entry name" value="Rhodanese-like_dom"/>
</dbReference>
<evidence type="ECO:0000256" key="1">
    <source>
        <dbReference type="SAM" id="MobiDB-lite"/>
    </source>
</evidence>